<dbReference type="AlphaFoldDB" id="A2SU46"/>
<protein>
    <submittedName>
        <fullName evidence="2">GCN5-related N-acetyltransferase</fullName>
    </submittedName>
</protein>
<dbReference type="RefSeq" id="WP_011834055.1">
    <property type="nucleotide sequence ID" value="NC_008942.1"/>
</dbReference>
<sequence length="184" mass="19994">MTEPTIFIRDAAASDFNDVMIVEKEAFGYDKEAILVAELLEDTTAQPVVSLLAFAGDEPVGHILFTKASLEGPGPAPLIYLLAPLAVRPAFQNKGIGGMLILEGLKRLKDMGVVLVFVLGHEAYYPKYGFVEGAERMGFAAPYPIPEIHAGAWMVQNLGSDDYAGVFGRVVCADALQKPEHWRE</sequence>
<dbReference type="OrthoDB" id="70064at2157"/>
<dbReference type="Proteomes" id="UP000000365">
    <property type="component" value="Chromosome"/>
</dbReference>
<dbReference type="GO" id="GO:0016747">
    <property type="term" value="F:acyltransferase activity, transferring groups other than amino-acyl groups"/>
    <property type="evidence" value="ECO:0007669"/>
    <property type="project" value="InterPro"/>
</dbReference>
<dbReference type="HOGENOM" id="CLU_081840_3_2_2"/>
<dbReference type="eggNOG" id="arCOG00850">
    <property type="taxonomic scope" value="Archaea"/>
</dbReference>
<dbReference type="Pfam" id="PF00583">
    <property type="entry name" value="Acetyltransf_1"/>
    <property type="match status" value="1"/>
</dbReference>
<proteinExistence type="predicted"/>
<dbReference type="InterPro" id="IPR000182">
    <property type="entry name" value="GNAT_dom"/>
</dbReference>
<name>A2SU46_METLZ</name>
<gene>
    <name evidence="2" type="ordered locus">Mlab_1691</name>
</gene>
<dbReference type="GeneID" id="4794746"/>
<accession>A2SU46</accession>
<evidence type="ECO:0000259" key="1">
    <source>
        <dbReference type="PROSITE" id="PS51186"/>
    </source>
</evidence>
<dbReference type="InterPro" id="IPR016181">
    <property type="entry name" value="Acyl_CoA_acyltransferase"/>
</dbReference>
<feature type="domain" description="N-acetyltransferase" evidence="1">
    <location>
        <begin position="6"/>
        <end position="159"/>
    </location>
</feature>
<keyword evidence="3" id="KW-1185">Reference proteome</keyword>
<dbReference type="KEGG" id="mla:Mlab_1691"/>
<evidence type="ECO:0000313" key="2">
    <source>
        <dbReference type="EMBL" id="ABN07852.1"/>
    </source>
</evidence>
<dbReference type="EMBL" id="CP000559">
    <property type="protein sequence ID" value="ABN07852.1"/>
    <property type="molecule type" value="Genomic_DNA"/>
</dbReference>
<dbReference type="PROSITE" id="PS51186">
    <property type="entry name" value="GNAT"/>
    <property type="match status" value="1"/>
</dbReference>
<dbReference type="CDD" id="cd04301">
    <property type="entry name" value="NAT_SF"/>
    <property type="match status" value="1"/>
</dbReference>
<keyword evidence="2" id="KW-0808">Transferase</keyword>
<dbReference type="STRING" id="410358.Mlab_1691"/>
<evidence type="ECO:0000313" key="3">
    <source>
        <dbReference type="Proteomes" id="UP000000365"/>
    </source>
</evidence>
<dbReference type="SUPFAM" id="SSF55729">
    <property type="entry name" value="Acyl-CoA N-acyltransferases (Nat)"/>
    <property type="match status" value="1"/>
</dbReference>
<organism evidence="2 3">
    <name type="scientific">Methanocorpusculum labreanum (strain ATCC 43576 / DSM 4855 / Z)</name>
    <dbReference type="NCBI Taxonomy" id="410358"/>
    <lineage>
        <taxon>Archaea</taxon>
        <taxon>Methanobacteriati</taxon>
        <taxon>Methanobacteriota</taxon>
        <taxon>Stenosarchaea group</taxon>
        <taxon>Methanomicrobia</taxon>
        <taxon>Methanomicrobiales</taxon>
        <taxon>Methanocorpusculaceae</taxon>
        <taxon>Methanocorpusculum</taxon>
    </lineage>
</organism>
<reference evidence="2 3" key="1">
    <citation type="journal article" date="2009" name="Stand. Genomic Sci.">
        <title>Complete genome sequence of Methanocorpusculum labreanum type strain Z.</title>
        <authorList>
            <person name="Anderson I.J."/>
            <person name="Sieprawska-Lupa M."/>
            <person name="Goltsman E."/>
            <person name="Lapidus A."/>
            <person name="Copeland A."/>
            <person name="Glavina Del Rio T."/>
            <person name="Tice H."/>
            <person name="Dalin E."/>
            <person name="Barry K."/>
            <person name="Pitluck S."/>
            <person name="Hauser L."/>
            <person name="Land M."/>
            <person name="Lucas S."/>
            <person name="Richardson P."/>
            <person name="Whitman W.B."/>
            <person name="Kyrpides N.C."/>
        </authorList>
    </citation>
    <scope>NUCLEOTIDE SEQUENCE [LARGE SCALE GENOMIC DNA]</scope>
    <source>
        <strain evidence="3">ATCC 43576 / DSM 4855 / Z</strain>
    </source>
</reference>
<dbReference type="Gene3D" id="3.40.630.30">
    <property type="match status" value="1"/>
</dbReference>